<organism evidence="1">
    <name type="scientific">Arundo donax</name>
    <name type="common">Giant reed</name>
    <name type="synonym">Donax arundinaceus</name>
    <dbReference type="NCBI Taxonomy" id="35708"/>
    <lineage>
        <taxon>Eukaryota</taxon>
        <taxon>Viridiplantae</taxon>
        <taxon>Streptophyta</taxon>
        <taxon>Embryophyta</taxon>
        <taxon>Tracheophyta</taxon>
        <taxon>Spermatophyta</taxon>
        <taxon>Magnoliopsida</taxon>
        <taxon>Liliopsida</taxon>
        <taxon>Poales</taxon>
        <taxon>Poaceae</taxon>
        <taxon>PACMAD clade</taxon>
        <taxon>Arundinoideae</taxon>
        <taxon>Arundineae</taxon>
        <taxon>Arundo</taxon>
    </lineage>
</organism>
<sequence length="54" mass="5830">MKITTGRLAALADGSNMLSDNPSRDALLHSLHLHLAAPQDWHNHEHSQLVGPGP</sequence>
<protein>
    <submittedName>
        <fullName evidence="1">Uncharacterized protein</fullName>
    </submittedName>
</protein>
<dbReference type="AlphaFoldDB" id="A0A0A9CX46"/>
<name>A0A0A9CX46_ARUDO</name>
<reference evidence="1" key="2">
    <citation type="journal article" date="2015" name="Data Brief">
        <title>Shoot transcriptome of the giant reed, Arundo donax.</title>
        <authorList>
            <person name="Barrero R.A."/>
            <person name="Guerrero F.D."/>
            <person name="Moolhuijzen P."/>
            <person name="Goolsby J.A."/>
            <person name="Tidwell J."/>
            <person name="Bellgard S.E."/>
            <person name="Bellgard M.I."/>
        </authorList>
    </citation>
    <scope>NUCLEOTIDE SEQUENCE</scope>
    <source>
        <tissue evidence="1">Shoot tissue taken approximately 20 cm above the soil surface</tissue>
    </source>
</reference>
<evidence type="ECO:0000313" key="1">
    <source>
        <dbReference type="EMBL" id="JAD76052.1"/>
    </source>
</evidence>
<proteinExistence type="predicted"/>
<accession>A0A0A9CX46</accession>
<dbReference type="EMBL" id="GBRH01221843">
    <property type="protein sequence ID" value="JAD76052.1"/>
    <property type="molecule type" value="Transcribed_RNA"/>
</dbReference>
<reference evidence="1" key="1">
    <citation type="submission" date="2014-09" db="EMBL/GenBank/DDBJ databases">
        <authorList>
            <person name="Magalhaes I.L.F."/>
            <person name="Oliveira U."/>
            <person name="Santos F.R."/>
            <person name="Vidigal T.H.D.A."/>
            <person name="Brescovit A.D."/>
            <person name="Santos A.J."/>
        </authorList>
    </citation>
    <scope>NUCLEOTIDE SEQUENCE</scope>
    <source>
        <tissue evidence="1">Shoot tissue taken approximately 20 cm above the soil surface</tissue>
    </source>
</reference>